<organism evidence="1 2">
    <name type="scientific">Portunus trituberculatus</name>
    <name type="common">Swimming crab</name>
    <name type="synonym">Neptunus trituberculatus</name>
    <dbReference type="NCBI Taxonomy" id="210409"/>
    <lineage>
        <taxon>Eukaryota</taxon>
        <taxon>Metazoa</taxon>
        <taxon>Ecdysozoa</taxon>
        <taxon>Arthropoda</taxon>
        <taxon>Crustacea</taxon>
        <taxon>Multicrustacea</taxon>
        <taxon>Malacostraca</taxon>
        <taxon>Eumalacostraca</taxon>
        <taxon>Eucarida</taxon>
        <taxon>Decapoda</taxon>
        <taxon>Pleocyemata</taxon>
        <taxon>Brachyura</taxon>
        <taxon>Eubrachyura</taxon>
        <taxon>Portunoidea</taxon>
        <taxon>Portunidae</taxon>
        <taxon>Portuninae</taxon>
        <taxon>Portunus</taxon>
    </lineage>
</organism>
<evidence type="ECO:0000313" key="2">
    <source>
        <dbReference type="Proteomes" id="UP000324222"/>
    </source>
</evidence>
<protein>
    <submittedName>
        <fullName evidence="1">Uncharacterized protein</fullName>
    </submittedName>
</protein>
<gene>
    <name evidence="1" type="ORF">E2C01_003378</name>
</gene>
<accession>A0A5B7CNQ3</accession>
<dbReference type="Proteomes" id="UP000324222">
    <property type="component" value="Unassembled WGS sequence"/>
</dbReference>
<dbReference type="InterPro" id="IPR036116">
    <property type="entry name" value="FN3_sf"/>
</dbReference>
<dbReference type="AlphaFoldDB" id="A0A5B7CNQ3"/>
<dbReference type="SUPFAM" id="SSF49265">
    <property type="entry name" value="Fibronectin type III"/>
    <property type="match status" value="1"/>
</dbReference>
<comment type="caution">
    <text evidence="1">The sequence shown here is derived from an EMBL/GenBank/DDBJ whole genome shotgun (WGS) entry which is preliminary data.</text>
</comment>
<dbReference type="OrthoDB" id="6381660at2759"/>
<sequence>MTSTTLNCCHHNSQPLPTITLTTTLTTTITTTLTTTDACFPGSSHLMSSPTDEPLEVKDLKCISHNWESFSCHWNLSDNPVQEEEYVPYLISTE</sequence>
<name>A0A5B7CNQ3_PORTR</name>
<proteinExistence type="predicted"/>
<keyword evidence="2" id="KW-1185">Reference proteome</keyword>
<evidence type="ECO:0000313" key="1">
    <source>
        <dbReference type="EMBL" id="MPC10738.1"/>
    </source>
</evidence>
<reference evidence="1 2" key="1">
    <citation type="submission" date="2019-05" db="EMBL/GenBank/DDBJ databases">
        <title>Another draft genome of Portunus trituberculatus and its Hox gene families provides insights of decapod evolution.</title>
        <authorList>
            <person name="Jeong J.-H."/>
            <person name="Song I."/>
            <person name="Kim S."/>
            <person name="Choi T."/>
            <person name="Kim D."/>
            <person name="Ryu S."/>
            <person name="Kim W."/>
        </authorList>
    </citation>
    <scope>NUCLEOTIDE SEQUENCE [LARGE SCALE GENOMIC DNA]</scope>
    <source>
        <tissue evidence="1">Muscle</tissue>
    </source>
</reference>
<dbReference type="EMBL" id="VSRR010000128">
    <property type="protein sequence ID" value="MPC10738.1"/>
    <property type="molecule type" value="Genomic_DNA"/>
</dbReference>